<dbReference type="AlphaFoldDB" id="A0A2S9YH73"/>
<accession>A0A2S9YH73</accession>
<keyword evidence="1" id="KW-0274">FAD</keyword>
<dbReference type="PANTHER" id="PTHR43762:SF1">
    <property type="entry name" value="D-ARABINONO-1,4-LACTONE OXIDASE"/>
    <property type="match status" value="1"/>
</dbReference>
<dbReference type="InterPro" id="IPR016166">
    <property type="entry name" value="FAD-bd_PCMH"/>
</dbReference>
<evidence type="ECO:0000256" key="2">
    <source>
        <dbReference type="ARBA" id="ARBA00023002"/>
    </source>
</evidence>
<dbReference type="Pfam" id="PF01565">
    <property type="entry name" value="FAD_binding_4"/>
    <property type="match status" value="1"/>
</dbReference>
<dbReference type="GO" id="GO:0003885">
    <property type="term" value="F:D-arabinono-1,4-lactone oxidase activity"/>
    <property type="evidence" value="ECO:0007669"/>
    <property type="project" value="InterPro"/>
</dbReference>
<dbReference type="RefSeq" id="WP_106390259.1">
    <property type="nucleotide sequence ID" value="NZ_PVNK01000042.1"/>
</dbReference>
<evidence type="ECO:0000313" key="6">
    <source>
        <dbReference type="Proteomes" id="UP000237968"/>
    </source>
</evidence>
<dbReference type="PIRSF" id="PIRSF000136">
    <property type="entry name" value="LGO_GLO"/>
    <property type="match status" value="1"/>
</dbReference>
<dbReference type="InterPro" id="IPR010031">
    <property type="entry name" value="FAD_lactone_oxidase-like"/>
</dbReference>
<gene>
    <name evidence="5" type="ORF">ENSA5_08150</name>
</gene>
<protein>
    <submittedName>
        <fullName evidence="5">L-gulono-1,4-lactone dehydrogenase</fullName>
        <ecNumber evidence="5">1.1.2.-</ecNumber>
    </submittedName>
</protein>
<feature type="domain" description="FAD-binding PCMH-type" evidence="4">
    <location>
        <begin position="12"/>
        <end position="180"/>
    </location>
</feature>
<organism evidence="5 6">
    <name type="scientific">Enhygromyxa salina</name>
    <dbReference type="NCBI Taxonomy" id="215803"/>
    <lineage>
        <taxon>Bacteria</taxon>
        <taxon>Pseudomonadati</taxon>
        <taxon>Myxococcota</taxon>
        <taxon>Polyangia</taxon>
        <taxon>Nannocystales</taxon>
        <taxon>Nannocystaceae</taxon>
        <taxon>Enhygromyxa</taxon>
    </lineage>
</organism>
<dbReference type="Proteomes" id="UP000237968">
    <property type="component" value="Unassembled WGS sequence"/>
</dbReference>
<dbReference type="InterPro" id="IPR006094">
    <property type="entry name" value="Oxid_FAD_bind_N"/>
</dbReference>
<dbReference type="GO" id="GO:0016020">
    <property type="term" value="C:membrane"/>
    <property type="evidence" value="ECO:0007669"/>
    <property type="project" value="InterPro"/>
</dbReference>
<dbReference type="InterPro" id="IPR007173">
    <property type="entry name" value="ALO_C"/>
</dbReference>
<dbReference type="Gene3D" id="3.30.43.10">
    <property type="entry name" value="Uridine Diphospho-n-acetylenolpyruvylglucosamine Reductase, domain 2"/>
    <property type="match status" value="1"/>
</dbReference>
<keyword evidence="1" id="KW-0285">Flavoprotein</keyword>
<proteinExistence type="predicted"/>
<feature type="region of interest" description="Disordered" evidence="3">
    <location>
        <begin position="1"/>
        <end position="22"/>
    </location>
</feature>
<dbReference type="Gene3D" id="1.10.45.10">
    <property type="entry name" value="Vanillyl-alcohol Oxidase, Chain A, domain 4"/>
    <property type="match status" value="1"/>
</dbReference>
<keyword evidence="2 5" id="KW-0560">Oxidoreductase</keyword>
<dbReference type="PROSITE" id="PS51387">
    <property type="entry name" value="FAD_PCMH"/>
    <property type="match status" value="1"/>
</dbReference>
<evidence type="ECO:0000313" key="5">
    <source>
        <dbReference type="EMBL" id="PRQ04366.1"/>
    </source>
</evidence>
<comment type="caution">
    <text evidence="5">The sequence shown here is derived from an EMBL/GenBank/DDBJ whole genome shotgun (WGS) entry which is preliminary data.</text>
</comment>
<dbReference type="InterPro" id="IPR016169">
    <property type="entry name" value="FAD-bd_PCMH_sub2"/>
</dbReference>
<sequence length="435" mass="47996">MAPTSSNWSRTQRCTPTRVEQPTTEDEIVALVTAARTTGTKVKVVGARHSWSDIAMSDGVIVSLDRMQEVVEIDEQRGCVRVQAGIRLDRLNEALAAKGLALPILGSVCEQSLAGVMSTGTHGSSLVHGNIPSFVIGLRLVTGTGELVVIDEEHPLLNAARVGLGALGIITEVTIRVGPAFQLCETTEVLDFASALANMQAIARSAEYVKLWWLPHTSEVIVFRCERTSEPGEVSRLLRWVDRVIVNMLLFGLVLWLGRHWPGLIPAANGLVARTYLKPRCTVGRSDQILSLAMPPRHRETEYALPLDRAAEALSRTRALIESSGVRVNFITEVRFVKADDGWMSPASERDSCQLGAYMAQAPGIDGYFAGFEEQMKQLGGRPHWGKEFRASAKELREMYPRADAWAQKVRELDPDGVFRNPFLDRVLPAPRRRP</sequence>
<dbReference type="EMBL" id="PVNK01000042">
    <property type="protein sequence ID" value="PRQ04366.1"/>
    <property type="molecule type" value="Genomic_DNA"/>
</dbReference>
<keyword evidence="6" id="KW-1185">Reference proteome</keyword>
<reference evidence="5 6" key="1">
    <citation type="submission" date="2018-03" db="EMBL/GenBank/DDBJ databases">
        <title>Draft Genome Sequences of the Obligatory Marine Myxobacteria Enhygromyxa salina SWB005.</title>
        <authorList>
            <person name="Poehlein A."/>
            <person name="Moghaddam J.A."/>
            <person name="Harms H."/>
            <person name="Alanjari M."/>
            <person name="Koenig G.M."/>
            <person name="Daniel R."/>
            <person name="Schaeberle T.F."/>
        </authorList>
    </citation>
    <scope>NUCLEOTIDE SEQUENCE [LARGE SCALE GENOMIC DNA]</scope>
    <source>
        <strain evidence="5 6">SWB005</strain>
    </source>
</reference>
<dbReference type="OrthoDB" id="9800184at2"/>
<dbReference type="InterPro" id="IPR016171">
    <property type="entry name" value="Vanillyl_alc_oxidase_C-sub2"/>
</dbReference>
<evidence type="ECO:0000259" key="4">
    <source>
        <dbReference type="PROSITE" id="PS51387"/>
    </source>
</evidence>
<dbReference type="Gene3D" id="3.30.70.2520">
    <property type="match status" value="1"/>
</dbReference>
<dbReference type="PANTHER" id="PTHR43762">
    <property type="entry name" value="L-GULONOLACTONE OXIDASE"/>
    <property type="match status" value="1"/>
</dbReference>
<dbReference type="InterPro" id="IPR036318">
    <property type="entry name" value="FAD-bd_PCMH-like_sf"/>
</dbReference>
<dbReference type="Gene3D" id="3.30.465.10">
    <property type="match status" value="1"/>
</dbReference>
<dbReference type="Pfam" id="PF04030">
    <property type="entry name" value="ALO"/>
    <property type="match status" value="1"/>
</dbReference>
<dbReference type="EC" id="1.1.2.-" evidence="5"/>
<evidence type="ECO:0000256" key="1">
    <source>
        <dbReference type="ARBA" id="ARBA00022827"/>
    </source>
</evidence>
<dbReference type="SUPFAM" id="SSF56176">
    <property type="entry name" value="FAD-binding/transporter-associated domain-like"/>
    <property type="match status" value="1"/>
</dbReference>
<evidence type="ECO:0000256" key="3">
    <source>
        <dbReference type="SAM" id="MobiDB-lite"/>
    </source>
</evidence>
<name>A0A2S9YH73_9BACT</name>
<dbReference type="GO" id="GO:0071949">
    <property type="term" value="F:FAD binding"/>
    <property type="evidence" value="ECO:0007669"/>
    <property type="project" value="InterPro"/>
</dbReference>
<dbReference type="InterPro" id="IPR016167">
    <property type="entry name" value="FAD-bd_PCMH_sub1"/>
</dbReference>